<dbReference type="GO" id="GO:0006281">
    <property type="term" value="P:DNA repair"/>
    <property type="evidence" value="ECO:0007669"/>
    <property type="project" value="InterPro"/>
</dbReference>
<gene>
    <name evidence="1" type="ORF">C7Y72_19295</name>
</gene>
<dbReference type="InterPro" id="IPR036614">
    <property type="entry name" value="RusA-like_sf"/>
</dbReference>
<dbReference type="OrthoDB" id="4547053at2"/>
<dbReference type="AlphaFoldDB" id="A0A2T4UE38"/>
<dbReference type="SUPFAM" id="SSF103084">
    <property type="entry name" value="Holliday junction resolvase RusA"/>
    <property type="match status" value="1"/>
</dbReference>
<sequence length="151" mass="16862">MTVLAERTWFLTVPDVLPRSFNRVGASGSWRVWQTHKKLWERRLVALLGEEGVPVASGAFARTTAILTVPDRRRRDAGNFGVVLEKSLGDALQLAGVIPDDTPEWWSWTSVSFSYERGASATTFVVTLLPDVALRLDPRAPQMDHEERTDG</sequence>
<reference evidence="1 2" key="1">
    <citation type="submission" date="2018-03" db="EMBL/GenBank/DDBJ databases">
        <title>Aquarubrobacter algicola gen. nov., sp. nov., a novel actinobacterium isolated from shallow eutrophic lake during the end of cyanobacterial harmful algal blooms.</title>
        <authorList>
            <person name="Chun S.J."/>
        </authorList>
    </citation>
    <scope>NUCLEOTIDE SEQUENCE [LARGE SCALE GENOMIC DNA]</scope>
    <source>
        <strain evidence="1 2">Seoho-28</strain>
    </source>
</reference>
<dbReference type="RefSeq" id="WP_107570819.1">
    <property type="nucleotide sequence ID" value="NZ_PYYB01000003.1"/>
</dbReference>
<evidence type="ECO:0000313" key="2">
    <source>
        <dbReference type="Proteomes" id="UP000240739"/>
    </source>
</evidence>
<proteinExistence type="predicted"/>
<organism evidence="1 2">
    <name type="scientific">Paraconexibacter algicola</name>
    <dbReference type="NCBI Taxonomy" id="2133960"/>
    <lineage>
        <taxon>Bacteria</taxon>
        <taxon>Bacillati</taxon>
        <taxon>Actinomycetota</taxon>
        <taxon>Thermoleophilia</taxon>
        <taxon>Solirubrobacterales</taxon>
        <taxon>Paraconexibacteraceae</taxon>
        <taxon>Paraconexibacter</taxon>
    </lineage>
</organism>
<name>A0A2T4UE38_9ACTN</name>
<protein>
    <submittedName>
        <fullName evidence="1">Uncharacterized protein</fullName>
    </submittedName>
</protein>
<evidence type="ECO:0000313" key="1">
    <source>
        <dbReference type="EMBL" id="PTL55776.1"/>
    </source>
</evidence>
<dbReference type="Gene3D" id="3.30.1330.70">
    <property type="entry name" value="Holliday junction resolvase RusA"/>
    <property type="match status" value="1"/>
</dbReference>
<accession>A0A2T4UE38</accession>
<dbReference type="Proteomes" id="UP000240739">
    <property type="component" value="Unassembled WGS sequence"/>
</dbReference>
<keyword evidence="2" id="KW-1185">Reference proteome</keyword>
<dbReference type="EMBL" id="PYYB01000003">
    <property type="protein sequence ID" value="PTL55776.1"/>
    <property type="molecule type" value="Genomic_DNA"/>
</dbReference>
<comment type="caution">
    <text evidence="1">The sequence shown here is derived from an EMBL/GenBank/DDBJ whole genome shotgun (WGS) entry which is preliminary data.</text>
</comment>
<dbReference type="GO" id="GO:0000287">
    <property type="term" value="F:magnesium ion binding"/>
    <property type="evidence" value="ECO:0007669"/>
    <property type="project" value="InterPro"/>
</dbReference>
<dbReference type="GO" id="GO:0006310">
    <property type="term" value="P:DNA recombination"/>
    <property type="evidence" value="ECO:0007669"/>
    <property type="project" value="InterPro"/>
</dbReference>